<dbReference type="AlphaFoldDB" id="A0A6A9QLV2"/>
<dbReference type="PANTHER" id="PTHR43383">
    <property type="entry name" value="NODULIN 6"/>
    <property type="match status" value="1"/>
</dbReference>
<dbReference type="InterPro" id="IPR032466">
    <property type="entry name" value="Metal_Hydrolase"/>
</dbReference>
<dbReference type="Pfam" id="PF04909">
    <property type="entry name" value="Amidohydro_2"/>
    <property type="match status" value="1"/>
</dbReference>
<dbReference type="PANTHER" id="PTHR43383:SF2">
    <property type="entry name" value="AMIDOHYDROLASE 2 FAMILY PROTEIN"/>
    <property type="match status" value="1"/>
</dbReference>
<protein>
    <submittedName>
        <fullName evidence="2">Amidohydrolase family protein</fullName>
    </submittedName>
</protein>
<accession>A0A6A9QLV2</accession>
<dbReference type="GO" id="GO:0016787">
    <property type="term" value="F:hydrolase activity"/>
    <property type="evidence" value="ECO:0007669"/>
    <property type="project" value="UniProtKB-KW"/>
</dbReference>
<organism evidence="2 3">
    <name type="scientific">Sulfuracidifex metallicus DSM 6482 = JCM 9184</name>
    <dbReference type="NCBI Taxonomy" id="523847"/>
    <lineage>
        <taxon>Archaea</taxon>
        <taxon>Thermoproteota</taxon>
        <taxon>Thermoprotei</taxon>
        <taxon>Sulfolobales</taxon>
        <taxon>Sulfolobaceae</taxon>
        <taxon>Sulfuracidifex</taxon>
    </lineage>
</organism>
<feature type="domain" description="Amidohydrolase-related" evidence="1">
    <location>
        <begin position="46"/>
        <end position="338"/>
    </location>
</feature>
<dbReference type="SUPFAM" id="SSF51556">
    <property type="entry name" value="Metallo-dependent hydrolases"/>
    <property type="match status" value="1"/>
</dbReference>
<evidence type="ECO:0000313" key="2">
    <source>
        <dbReference type="EMBL" id="MUN29129.1"/>
    </source>
</evidence>
<gene>
    <name evidence="2" type="ORF">GC250_06730</name>
</gene>
<comment type="caution">
    <text evidence="2">The sequence shown here is derived from an EMBL/GenBank/DDBJ whole genome shotgun (WGS) entry which is preliminary data.</text>
</comment>
<dbReference type="EMBL" id="WGGD01000005">
    <property type="protein sequence ID" value="MUN29129.1"/>
    <property type="molecule type" value="Genomic_DNA"/>
</dbReference>
<keyword evidence="3" id="KW-1185">Reference proteome</keyword>
<evidence type="ECO:0000259" key="1">
    <source>
        <dbReference type="Pfam" id="PF04909"/>
    </source>
</evidence>
<proteinExistence type="predicted"/>
<dbReference type="OrthoDB" id="34429at2157"/>
<keyword evidence="2" id="KW-0378">Hydrolase</keyword>
<dbReference type="InterPro" id="IPR006680">
    <property type="entry name" value="Amidohydro-rel"/>
</dbReference>
<reference evidence="2 3" key="1">
    <citation type="submission" date="2019-10" db="EMBL/GenBank/DDBJ databases">
        <title>Sequencing and Assembly of Multiple Reported Metal-Biooxidizing Members of the Extremely Thermoacidophilic Archaeal Family Sulfolobaceae.</title>
        <authorList>
            <person name="Counts J.A."/>
            <person name="Kelly R.M."/>
        </authorList>
    </citation>
    <scope>NUCLEOTIDE SEQUENCE [LARGE SCALE GENOMIC DNA]</scope>
    <source>
        <strain evidence="2 3">DSM 6482</strain>
    </source>
</reference>
<name>A0A6A9QLV2_SULME</name>
<sequence length="340" mass="39358">MEEKEFMMSSAESWHEGEIKSDVVEMNSWRPFYMLLRNEMRKKFGDKFIEERNKLIKDDAEGYVKSLFEEENIKGLVIDEGFGNKKQEIPLPFKRLFRIETAINNSLFSMPFNEAVNHFKEILRSKVRKEGYAGFKSIIAYRTGLPQACEEGLGSRDFYSGETEWYGRKAKGFRDLLFCIAMEESKSLGVPFQVHTGAGDRDIKLNNSMPSIMTNLVRKYEGKIVFVHAGYPFHRETAWMSYIFPSVYLDLSQIFPFAPTGGFHALSEVLEVAPFIKVMYGSDVFELPEIAWISAKLFRRALSKSMDELEQIGVLDSSQRREAEEMISYKNAERLYGRFV</sequence>
<dbReference type="Proteomes" id="UP000470772">
    <property type="component" value="Unassembled WGS sequence"/>
</dbReference>
<evidence type="ECO:0000313" key="3">
    <source>
        <dbReference type="Proteomes" id="UP000470772"/>
    </source>
</evidence>
<dbReference type="Gene3D" id="3.20.20.140">
    <property type="entry name" value="Metal-dependent hydrolases"/>
    <property type="match status" value="1"/>
</dbReference>